<dbReference type="GO" id="GO:0006950">
    <property type="term" value="P:response to stress"/>
    <property type="evidence" value="ECO:0007669"/>
    <property type="project" value="TreeGrafter"/>
</dbReference>
<dbReference type="InterPro" id="IPR004926">
    <property type="entry name" value="LEA_3a"/>
</dbReference>
<organism evidence="2 3">
    <name type="scientific">Dichanthelium oligosanthes</name>
    <dbReference type="NCBI Taxonomy" id="888268"/>
    <lineage>
        <taxon>Eukaryota</taxon>
        <taxon>Viridiplantae</taxon>
        <taxon>Streptophyta</taxon>
        <taxon>Embryophyta</taxon>
        <taxon>Tracheophyta</taxon>
        <taxon>Spermatophyta</taxon>
        <taxon>Magnoliopsida</taxon>
        <taxon>Liliopsida</taxon>
        <taxon>Poales</taxon>
        <taxon>Poaceae</taxon>
        <taxon>PACMAD clade</taxon>
        <taxon>Panicoideae</taxon>
        <taxon>Panicodae</taxon>
        <taxon>Paniceae</taxon>
        <taxon>Dichantheliinae</taxon>
        <taxon>Dichanthelium</taxon>
    </lineage>
</organism>
<protein>
    <submittedName>
        <fullName evidence="2">Uncharacterized protein</fullName>
    </submittedName>
</protein>
<sequence>MFAARASESDACSEKASQGKISATPPPRRNVTVPLSSSRPIRGGALQATWVVAGLAMQSCKWQSGDEADDSTRRGNGGTRGPVSSSARAKGGRRDRRKKRRGPTQSRPRTAGLFINPPPPLDSSPHSSHAQQQAPEAEQGKGAERHQPSDPSLKADPMALALSGSSARAVLAALAPRASSAATRGYAASAASGAMRRAAAAAEGAAAGEAKEAGRAAEISWVPDPVTGHYRPANWAAAADPADLRAAHLARSYARA</sequence>
<name>A0A1E5VGW9_9POAL</name>
<evidence type="ECO:0000313" key="3">
    <source>
        <dbReference type="Proteomes" id="UP000095767"/>
    </source>
</evidence>
<feature type="compositionally biased region" description="Basic and acidic residues" evidence="1">
    <location>
        <begin position="138"/>
        <end position="148"/>
    </location>
</feature>
<reference evidence="2 3" key="1">
    <citation type="submission" date="2016-09" db="EMBL/GenBank/DDBJ databases">
        <title>The draft genome of Dichanthelium oligosanthes: A C3 panicoid grass species.</title>
        <authorList>
            <person name="Studer A.J."/>
            <person name="Schnable J.C."/>
            <person name="Brutnell T.P."/>
        </authorList>
    </citation>
    <scope>NUCLEOTIDE SEQUENCE [LARGE SCALE GENOMIC DNA]</scope>
    <source>
        <strain evidence="3">cv. Kellogg 1175</strain>
        <tissue evidence="2">Leaf</tissue>
    </source>
</reference>
<feature type="region of interest" description="Disordered" evidence="1">
    <location>
        <begin position="1"/>
        <end position="43"/>
    </location>
</feature>
<gene>
    <name evidence="2" type="ORF">BAE44_0014593</name>
</gene>
<dbReference type="Pfam" id="PF03242">
    <property type="entry name" value="LEA_3a"/>
    <property type="match status" value="1"/>
</dbReference>
<evidence type="ECO:0000256" key="1">
    <source>
        <dbReference type="SAM" id="MobiDB-lite"/>
    </source>
</evidence>
<dbReference type="PANTHER" id="PTHR33509:SF5">
    <property type="entry name" value="PROTEIN SENESCENCE-ASSOCIATED GENE 21, MITOCHONDRIAL"/>
    <property type="match status" value="1"/>
</dbReference>
<feature type="compositionally biased region" description="Basic residues" evidence="1">
    <location>
        <begin position="90"/>
        <end position="102"/>
    </location>
</feature>
<dbReference type="EMBL" id="LWDX02039794">
    <property type="protein sequence ID" value="OEL24388.1"/>
    <property type="molecule type" value="Genomic_DNA"/>
</dbReference>
<dbReference type="Proteomes" id="UP000095767">
    <property type="component" value="Unassembled WGS sequence"/>
</dbReference>
<keyword evidence="3" id="KW-1185">Reference proteome</keyword>
<evidence type="ECO:0000313" key="2">
    <source>
        <dbReference type="EMBL" id="OEL24388.1"/>
    </source>
</evidence>
<dbReference type="GO" id="GO:0005739">
    <property type="term" value="C:mitochondrion"/>
    <property type="evidence" value="ECO:0007669"/>
    <property type="project" value="TreeGrafter"/>
</dbReference>
<dbReference type="PANTHER" id="PTHR33509">
    <property type="entry name" value="LATE EMBRYOGENIS ABUNDANT PROTEIN 2-RELATED"/>
    <property type="match status" value="1"/>
</dbReference>
<accession>A0A1E5VGW9</accession>
<dbReference type="AlphaFoldDB" id="A0A1E5VGW9"/>
<comment type="caution">
    <text evidence="2">The sequence shown here is derived from an EMBL/GenBank/DDBJ whole genome shotgun (WGS) entry which is preliminary data.</text>
</comment>
<proteinExistence type="predicted"/>
<feature type="compositionally biased region" description="Low complexity" evidence="1">
    <location>
        <begin position="123"/>
        <end position="135"/>
    </location>
</feature>
<feature type="region of interest" description="Disordered" evidence="1">
    <location>
        <begin position="61"/>
        <end position="160"/>
    </location>
</feature>